<reference evidence="1 2" key="1">
    <citation type="submission" date="2012-12" db="EMBL/GenBank/DDBJ databases">
        <title>Genome assembly of Fulvivirga imtechensis AK7.</title>
        <authorList>
            <person name="Nupur N."/>
            <person name="Khatri I."/>
            <person name="Kumar R."/>
            <person name="Subramanian S."/>
            <person name="Pinnaka A."/>
        </authorList>
    </citation>
    <scope>NUCLEOTIDE SEQUENCE [LARGE SCALE GENOMIC DNA]</scope>
    <source>
        <strain evidence="1 2">AK7</strain>
    </source>
</reference>
<dbReference type="AlphaFoldDB" id="L8JM59"/>
<proteinExistence type="predicted"/>
<gene>
    <name evidence="1" type="ORF">C900_00311</name>
</gene>
<dbReference type="STRING" id="1237149.C900_00311"/>
<organism evidence="1 2">
    <name type="scientific">Fulvivirga imtechensis AK7</name>
    <dbReference type="NCBI Taxonomy" id="1237149"/>
    <lineage>
        <taxon>Bacteria</taxon>
        <taxon>Pseudomonadati</taxon>
        <taxon>Bacteroidota</taxon>
        <taxon>Cytophagia</taxon>
        <taxon>Cytophagales</taxon>
        <taxon>Fulvivirgaceae</taxon>
        <taxon>Fulvivirga</taxon>
    </lineage>
</organism>
<dbReference type="EMBL" id="AMZN01000111">
    <property type="protein sequence ID" value="ELR68477.1"/>
    <property type="molecule type" value="Genomic_DNA"/>
</dbReference>
<evidence type="ECO:0008006" key="3">
    <source>
        <dbReference type="Google" id="ProtNLM"/>
    </source>
</evidence>
<comment type="caution">
    <text evidence="1">The sequence shown here is derived from an EMBL/GenBank/DDBJ whole genome shotgun (WGS) entry which is preliminary data.</text>
</comment>
<dbReference type="RefSeq" id="WP_009583220.1">
    <property type="nucleotide sequence ID" value="NZ_AMZN01000111.1"/>
</dbReference>
<dbReference type="Proteomes" id="UP000011135">
    <property type="component" value="Unassembled WGS sequence"/>
</dbReference>
<keyword evidence="2" id="KW-1185">Reference proteome</keyword>
<dbReference type="OrthoDB" id="963479at2"/>
<accession>L8JM59</accession>
<protein>
    <recommendedName>
        <fullName evidence="3">Outer membrane protein beta-barrel domain-containing protein</fullName>
    </recommendedName>
</protein>
<name>L8JM59_9BACT</name>
<evidence type="ECO:0000313" key="2">
    <source>
        <dbReference type="Proteomes" id="UP000011135"/>
    </source>
</evidence>
<evidence type="ECO:0000313" key="1">
    <source>
        <dbReference type="EMBL" id="ELR68477.1"/>
    </source>
</evidence>
<sequence length="243" mass="25840">MFRIVPVAGLIVVLICSPAESQHLDGGFGYGYFGAAWNISPDIQQDIENRAFLGPGFSFDLPGRLLGGGGYGLFYNRMLLGGSGFAYRISGATNRGEATLSQGGGFVNIGYITLLKDNIFGFPYVGIGGYSINLRLKNYTSDESFELGNQLVEPGGYMDLTTRGISIEAGYSLKFLTFSLAGPGSRGGFMIGVQVGTFISAFNSGWNEENTGDEIAMLSKPGTFAPYLRVTIGGGGFHYEGSD</sequence>